<protein>
    <submittedName>
        <fullName evidence="4">OLC1v1037233C1</fullName>
    </submittedName>
</protein>
<gene>
    <name evidence="4" type="ORF">OLC1_LOCUS10140</name>
</gene>
<feature type="domain" description="Berberine/berberine-like" evidence="3">
    <location>
        <begin position="240"/>
        <end position="297"/>
    </location>
</feature>
<accession>A0AAV1CZU6</accession>
<dbReference type="GO" id="GO:0016491">
    <property type="term" value="F:oxidoreductase activity"/>
    <property type="evidence" value="ECO:0007669"/>
    <property type="project" value="InterPro"/>
</dbReference>
<dbReference type="InterPro" id="IPR016169">
    <property type="entry name" value="FAD-bd_PCMH_sub2"/>
</dbReference>
<dbReference type="Pfam" id="PF08031">
    <property type="entry name" value="BBE"/>
    <property type="match status" value="1"/>
</dbReference>
<dbReference type="SUPFAM" id="SSF56176">
    <property type="entry name" value="FAD-binding/transporter-associated domain-like"/>
    <property type="match status" value="1"/>
</dbReference>
<dbReference type="PANTHER" id="PTHR32448">
    <property type="entry name" value="OS08G0158400 PROTEIN"/>
    <property type="match status" value="1"/>
</dbReference>
<keyword evidence="2" id="KW-0274">FAD</keyword>
<evidence type="ECO:0000313" key="4">
    <source>
        <dbReference type="EMBL" id="CAI9100269.1"/>
    </source>
</evidence>
<dbReference type="GO" id="GO:0050660">
    <property type="term" value="F:flavin adenine dinucleotide binding"/>
    <property type="evidence" value="ECO:0007669"/>
    <property type="project" value="InterPro"/>
</dbReference>
<organism evidence="4 5">
    <name type="scientific">Oldenlandia corymbosa var. corymbosa</name>
    <dbReference type="NCBI Taxonomy" id="529605"/>
    <lineage>
        <taxon>Eukaryota</taxon>
        <taxon>Viridiplantae</taxon>
        <taxon>Streptophyta</taxon>
        <taxon>Embryophyta</taxon>
        <taxon>Tracheophyta</taxon>
        <taxon>Spermatophyta</taxon>
        <taxon>Magnoliopsida</taxon>
        <taxon>eudicotyledons</taxon>
        <taxon>Gunneridae</taxon>
        <taxon>Pentapetalae</taxon>
        <taxon>asterids</taxon>
        <taxon>lamiids</taxon>
        <taxon>Gentianales</taxon>
        <taxon>Rubiaceae</taxon>
        <taxon>Rubioideae</taxon>
        <taxon>Spermacoceae</taxon>
        <taxon>Hedyotis-Oldenlandia complex</taxon>
        <taxon>Oldenlandia</taxon>
    </lineage>
</organism>
<keyword evidence="5" id="KW-1185">Reference proteome</keyword>
<dbReference type="InterPro" id="IPR036318">
    <property type="entry name" value="FAD-bd_PCMH-like_sf"/>
</dbReference>
<name>A0AAV1CZU6_OLDCO</name>
<evidence type="ECO:0000256" key="2">
    <source>
        <dbReference type="ARBA" id="ARBA00022827"/>
    </source>
</evidence>
<reference evidence="4" key="1">
    <citation type="submission" date="2023-03" db="EMBL/GenBank/DDBJ databases">
        <authorList>
            <person name="Julca I."/>
        </authorList>
    </citation>
    <scope>NUCLEOTIDE SEQUENCE</scope>
</reference>
<dbReference type="AlphaFoldDB" id="A0AAV1CZU6"/>
<dbReference type="InterPro" id="IPR012951">
    <property type="entry name" value="BBE"/>
</dbReference>
<proteinExistence type="predicted"/>
<keyword evidence="1" id="KW-0285">Flavoprotein</keyword>
<evidence type="ECO:0000259" key="3">
    <source>
        <dbReference type="Pfam" id="PF08031"/>
    </source>
</evidence>
<evidence type="ECO:0000313" key="5">
    <source>
        <dbReference type="Proteomes" id="UP001161247"/>
    </source>
</evidence>
<sequence>MGEDLFWAIRGGGGASFGVILSWKIKLVRVPRIVTVFNLRKQLDRQGTKLVYKWQQIAPNLPPELFIRILIQSGSNTVAANFNSLFLGSKKDLIPLMKQRFPELGLRPEDCAEMSWIQSAEFFAGFPNQVEVLLNRTDQYKSKYKGKSDFVTEPIPESALTQIWKRYPEEGLAFMIMDPFGGKMGEIPDSETPFPHRKGNLYNIQYLVKWYDEDEARHLKWIDELFKFMRPYVSKSPRRSYLNYRDLDLGINLGMNPRFLDSAIWGMKYFNGNFKRLARVKGLVDPKNFFRSEQSIPPIVKQ</sequence>
<dbReference type="EMBL" id="OX459120">
    <property type="protein sequence ID" value="CAI9100269.1"/>
    <property type="molecule type" value="Genomic_DNA"/>
</dbReference>
<dbReference type="Gene3D" id="3.40.462.20">
    <property type="match status" value="1"/>
</dbReference>
<dbReference type="Proteomes" id="UP001161247">
    <property type="component" value="Chromosome 3"/>
</dbReference>
<dbReference type="Gene3D" id="3.30.465.10">
    <property type="match status" value="1"/>
</dbReference>
<evidence type="ECO:0000256" key="1">
    <source>
        <dbReference type="ARBA" id="ARBA00022630"/>
    </source>
</evidence>